<dbReference type="OrthoDB" id="9811615at2"/>
<evidence type="ECO:0000256" key="2">
    <source>
        <dbReference type="RuleBase" id="RU003616"/>
    </source>
</evidence>
<sequence>MAGEIRRWDPFQEVLSLRRAIDRILDEAFARPSLFFGSADWPAVDIYETKDEVVVKAAVPGVRPEDLEVTVSGNTVTLRGELREEQEAREGSWVRQERRFGAFTRSFVLPVEVVADRATAEYEHGVLTLRLPKAEAVKARTIKVKVK</sequence>
<proteinExistence type="inferred from homology"/>
<dbReference type="CDD" id="cd06464">
    <property type="entry name" value="ACD_sHsps-like"/>
    <property type="match status" value="1"/>
</dbReference>
<organism evidence="4 5">
    <name type="scientific">Thermoflexus hugenholtzii JAD2</name>
    <dbReference type="NCBI Taxonomy" id="877466"/>
    <lineage>
        <taxon>Bacteria</taxon>
        <taxon>Bacillati</taxon>
        <taxon>Chloroflexota</taxon>
        <taxon>Thermoflexia</taxon>
        <taxon>Thermoflexales</taxon>
        <taxon>Thermoflexaceae</taxon>
        <taxon>Thermoflexus</taxon>
    </lineage>
</organism>
<dbReference type="AlphaFoldDB" id="A0A212QZP3"/>
<evidence type="ECO:0000313" key="5">
    <source>
        <dbReference type="Proteomes" id="UP000197025"/>
    </source>
</evidence>
<dbReference type="EMBL" id="FYEK01000027">
    <property type="protein sequence ID" value="SNB65184.1"/>
    <property type="molecule type" value="Genomic_DNA"/>
</dbReference>
<name>A0A212QZP3_9CHLR</name>
<dbReference type="Proteomes" id="UP000197025">
    <property type="component" value="Unassembled WGS sequence"/>
</dbReference>
<dbReference type="SUPFAM" id="SSF49764">
    <property type="entry name" value="HSP20-like chaperones"/>
    <property type="match status" value="1"/>
</dbReference>
<dbReference type="PROSITE" id="PS01031">
    <property type="entry name" value="SHSP"/>
    <property type="match status" value="1"/>
</dbReference>
<dbReference type="InterPro" id="IPR008978">
    <property type="entry name" value="HSP20-like_chaperone"/>
</dbReference>
<dbReference type="Gene3D" id="2.60.40.790">
    <property type="match status" value="1"/>
</dbReference>
<dbReference type="FunCoup" id="A0A212QZP3">
    <property type="interactions" value="17"/>
</dbReference>
<feature type="domain" description="SHSP" evidence="3">
    <location>
        <begin position="35"/>
        <end position="147"/>
    </location>
</feature>
<protein>
    <submittedName>
        <fullName evidence="4">Heat shock protein Hsp20</fullName>
    </submittedName>
</protein>
<dbReference type="Pfam" id="PF00011">
    <property type="entry name" value="HSP20"/>
    <property type="match status" value="1"/>
</dbReference>
<dbReference type="RefSeq" id="WP_088571185.1">
    <property type="nucleotide sequence ID" value="NZ_FYEK01000027.1"/>
</dbReference>
<reference evidence="5" key="1">
    <citation type="submission" date="2017-06" db="EMBL/GenBank/DDBJ databases">
        <authorList>
            <person name="Varghese N."/>
            <person name="Submissions S."/>
        </authorList>
    </citation>
    <scope>NUCLEOTIDE SEQUENCE [LARGE SCALE GENOMIC DNA]</scope>
    <source>
        <strain evidence="5">JAD2</strain>
    </source>
</reference>
<dbReference type="InterPro" id="IPR002068">
    <property type="entry name" value="A-crystallin/Hsp20_dom"/>
</dbReference>
<keyword evidence="5" id="KW-1185">Reference proteome</keyword>
<dbReference type="InParanoid" id="A0A212QZP3"/>
<gene>
    <name evidence="4" type="ORF">SAMN02746019_00009410</name>
</gene>
<evidence type="ECO:0000259" key="3">
    <source>
        <dbReference type="PROSITE" id="PS01031"/>
    </source>
</evidence>
<dbReference type="PANTHER" id="PTHR11527">
    <property type="entry name" value="HEAT-SHOCK PROTEIN 20 FAMILY MEMBER"/>
    <property type="match status" value="1"/>
</dbReference>
<accession>A0A212QZP3</accession>
<evidence type="ECO:0000256" key="1">
    <source>
        <dbReference type="PROSITE-ProRule" id="PRU00285"/>
    </source>
</evidence>
<evidence type="ECO:0000313" key="4">
    <source>
        <dbReference type="EMBL" id="SNB65184.1"/>
    </source>
</evidence>
<comment type="similarity">
    <text evidence="1 2">Belongs to the small heat shock protein (HSP20) family.</text>
</comment>
<keyword evidence="4" id="KW-0346">Stress response</keyword>
<dbReference type="InterPro" id="IPR031107">
    <property type="entry name" value="Small_HSP"/>
</dbReference>